<organism evidence="2 3">
    <name type="scientific">Cryptomeria japonica</name>
    <name type="common">Japanese cedar</name>
    <name type="synonym">Cupressus japonica</name>
    <dbReference type="NCBI Taxonomy" id="3369"/>
    <lineage>
        <taxon>Eukaryota</taxon>
        <taxon>Viridiplantae</taxon>
        <taxon>Streptophyta</taxon>
        <taxon>Embryophyta</taxon>
        <taxon>Tracheophyta</taxon>
        <taxon>Spermatophyta</taxon>
        <taxon>Pinopsida</taxon>
        <taxon>Pinidae</taxon>
        <taxon>Conifers II</taxon>
        <taxon>Cupressales</taxon>
        <taxon>Cupressaceae</taxon>
        <taxon>Cryptomeria</taxon>
    </lineage>
</organism>
<feature type="region of interest" description="Disordered" evidence="1">
    <location>
        <begin position="1"/>
        <end position="21"/>
    </location>
</feature>
<evidence type="ECO:0000313" key="2">
    <source>
        <dbReference type="EMBL" id="GLJ56452.1"/>
    </source>
</evidence>
<dbReference type="Proteomes" id="UP001234787">
    <property type="component" value="Unassembled WGS sequence"/>
</dbReference>
<accession>A0AAD3RME4</accession>
<comment type="caution">
    <text evidence="2">The sequence shown here is derived from an EMBL/GenBank/DDBJ whole genome shotgun (WGS) entry which is preliminary data.</text>
</comment>
<proteinExistence type="predicted"/>
<keyword evidence="3" id="KW-1185">Reference proteome</keyword>
<evidence type="ECO:0000256" key="1">
    <source>
        <dbReference type="SAM" id="MobiDB-lite"/>
    </source>
</evidence>
<protein>
    <submittedName>
        <fullName evidence="2">Uncharacterized protein</fullName>
    </submittedName>
</protein>
<dbReference type="EMBL" id="BSEH01000022">
    <property type="protein sequence ID" value="GLJ56452.1"/>
    <property type="molecule type" value="Genomic_DNA"/>
</dbReference>
<dbReference type="AlphaFoldDB" id="A0AAD3RME4"/>
<name>A0AAD3RME4_CRYJA</name>
<gene>
    <name evidence="2" type="ORF">SUGI_1224770</name>
</gene>
<feature type="compositionally biased region" description="Polar residues" evidence="1">
    <location>
        <begin position="52"/>
        <end position="71"/>
    </location>
</feature>
<feature type="region of interest" description="Disordered" evidence="1">
    <location>
        <begin position="51"/>
        <end position="71"/>
    </location>
</feature>
<reference evidence="2" key="1">
    <citation type="submission" date="2022-12" db="EMBL/GenBank/DDBJ databases">
        <title>Chromosome-Level Genome Assembly of Japanese Cedar (Cryptomeriajaponica D. Don).</title>
        <authorList>
            <person name="Fujino T."/>
            <person name="Yamaguchi K."/>
            <person name="Yokoyama T."/>
            <person name="Hamanaka T."/>
            <person name="Harazono Y."/>
            <person name="Kamada H."/>
            <person name="Kobayashi W."/>
            <person name="Ujino-Ihara T."/>
            <person name="Uchiyama K."/>
            <person name="Matsumoto A."/>
            <person name="Izuno A."/>
            <person name="Tsumura Y."/>
            <person name="Toyoda A."/>
            <person name="Shigenobu S."/>
            <person name="Moriguchi Y."/>
            <person name="Ueno S."/>
            <person name="Kasahara M."/>
        </authorList>
    </citation>
    <scope>NUCLEOTIDE SEQUENCE</scope>
</reference>
<evidence type="ECO:0000313" key="3">
    <source>
        <dbReference type="Proteomes" id="UP001234787"/>
    </source>
</evidence>
<sequence length="160" mass="17239">MVTEDQRLTGSTEARTPADPIGLRISCGYDPLSHVLARGSSPRGGRIHSFIGHSTTSGSSDPSGWSWTVNGHGQVSKRRASGFYSEATEFGSSEAPVQGSVFPPPIPAAPAPPHEPLRYLAEWNELPRFLVPIRIVGIARTSYLVLVGPETENELPYPSF</sequence>